<dbReference type="EMBL" id="JAODUP010000191">
    <property type="protein sequence ID" value="KAK2157456.1"/>
    <property type="molecule type" value="Genomic_DNA"/>
</dbReference>
<evidence type="ECO:0000256" key="3">
    <source>
        <dbReference type="ARBA" id="ARBA00022989"/>
    </source>
</evidence>
<keyword evidence="2 6" id="KW-0256">Endoplasmic reticulum</keyword>
<name>A0AAD9JQN0_9ANNE</name>
<dbReference type="Proteomes" id="UP001208570">
    <property type="component" value="Unassembled WGS sequence"/>
</dbReference>
<dbReference type="GO" id="GO:0070072">
    <property type="term" value="P:vacuolar proton-transporting V-type ATPase complex assembly"/>
    <property type="evidence" value="ECO:0007669"/>
    <property type="project" value="UniProtKB-UniRule"/>
</dbReference>
<keyword evidence="4 6" id="KW-0472">Membrane</keyword>
<accession>A0AAD9JQN0</accession>
<dbReference type="InterPro" id="IPR019013">
    <property type="entry name" value="Vma21"/>
</dbReference>
<proteinExistence type="inferred from homology"/>
<evidence type="ECO:0000256" key="1">
    <source>
        <dbReference type="ARBA" id="ARBA00022692"/>
    </source>
</evidence>
<protein>
    <recommendedName>
        <fullName evidence="6">Vacuolar ATPase assembly integral membrane protein VMA21 homolog</fullName>
    </recommendedName>
</protein>
<feature type="transmembrane region" description="Helical" evidence="6">
    <location>
        <begin position="55"/>
        <end position="78"/>
    </location>
</feature>
<dbReference type="PANTHER" id="PTHR31792">
    <property type="entry name" value="VACUOLAR ATPASE ASSEMBLY INTEGRAL MEMBRANE PROTEIN VMA21"/>
    <property type="match status" value="1"/>
</dbReference>
<dbReference type="HAMAP" id="MF_03058">
    <property type="entry name" value="VMA21"/>
    <property type="match status" value="1"/>
</dbReference>
<evidence type="ECO:0000313" key="8">
    <source>
        <dbReference type="Proteomes" id="UP001208570"/>
    </source>
</evidence>
<dbReference type="AlphaFoldDB" id="A0AAD9JQN0"/>
<dbReference type="GO" id="GO:0005789">
    <property type="term" value="C:endoplasmic reticulum membrane"/>
    <property type="evidence" value="ECO:0007669"/>
    <property type="project" value="UniProtKB-SubCell"/>
</dbReference>
<evidence type="ECO:0000313" key="7">
    <source>
        <dbReference type="EMBL" id="KAK2157456.1"/>
    </source>
</evidence>
<reference evidence="7" key="1">
    <citation type="journal article" date="2023" name="Mol. Biol. Evol.">
        <title>Third-Generation Sequencing Reveals the Adaptive Role of the Epigenome in Three Deep-Sea Polychaetes.</title>
        <authorList>
            <person name="Perez M."/>
            <person name="Aroh O."/>
            <person name="Sun Y."/>
            <person name="Lan Y."/>
            <person name="Juniper S.K."/>
            <person name="Young C.R."/>
            <person name="Angers B."/>
            <person name="Qian P.Y."/>
        </authorList>
    </citation>
    <scope>NUCLEOTIDE SEQUENCE</scope>
    <source>
        <strain evidence="7">P08H-3</strain>
    </source>
</reference>
<dbReference type="GO" id="GO:0012507">
    <property type="term" value="C:ER to Golgi transport vesicle membrane"/>
    <property type="evidence" value="ECO:0007669"/>
    <property type="project" value="UniProtKB-SubCell"/>
</dbReference>
<sequence length="90" mass="10221">MSDLQAMRMEDNSSAVLCRLLFYSILMIVIPLVSYFVSKAFVFEVLLGMTSSNSYFYAAIVAIFTVHIILGLFVYVAWKEDTRPPLKKAD</sequence>
<keyword evidence="1 6" id="KW-0812">Transmembrane</keyword>
<evidence type="ECO:0000256" key="5">
    <source>
        <dbReference type="ARBA" id="ARBA00023329"/>
    </source>
</evidence>
<keyword evidence="8" id="KW-1185">Reference proteome</keyword>
<keyword evidence="5 6" id="KW-0968">Cytoplasmic vesicle</keyword>
<feature type="transmembrane region" description="Helical" evidence="6">
    <location>
        <begin position="20"/>
        <end position="43"/>
    </location>
</feature>
<comment type="subcellular location">
    <subcellularLocation>
        <location evidence="6">Endoplasmic reticulum membrane</location>
        <topology evidence="6">Multi-pass membrane protein</topology>
    </subcellularLocation>
    <subcellularLocation>
        <location evidence="6">Endoplasmic reticulum-Golgi intermediate compartment membrane</location>
        <topology evidence="6">Multi-pass membrane protein</topology>
    </subcellularLocation>
    <subcellularLocation>
        <location evidence="6">Cytoplasmic vesicle</location>
        <location evidence="6">COPII-coated vesicle membrane</location>
        <topology evidence="6">Multi-pass membrane protein</topology>
    </subcellularLocation>
</comment>
<evidence type="ECO:0000256" key="6">
    <source>
        <dbReference type="HAMAP-Rule" id="MF_03058"/>
    </source>
</evidence>
<comment type="caution">
    <text evidence="7">The sequence shown here is derived from an EMBL/GenBank/DDBJ whole genome shotgun (WGS) entry which is preliminary data.</text>
</comment>
<gene>
    <name evidence="7" type="ORF">LSH36_191g03070</name>
</gene>
<dbReference type="GO" id="GO:0033116">
    <property type="term" value="C:endoplasmic reticulum-Golgi intermediate compartment membrane"/>
    <property type="evidence" value="ECO:0007669"/>
    <property type="project" value="UniProtKB-SubCell"/>
</dbReference>
<dbReference type="Pfam" id="PF09446">
    <property type="entry name" value="VMA21"/>
    <property type="match status" value="1"/>
</dbReference>
<comment type="similarity">
    <text evidence="6">Belongs to the VMA21 family.</text>
</comment>
<comment type="function">
    <text evidence="6">Required for the assembly of the V0 complex of the vacuolar ATPase (V-ATPase) in the endoplasmic reticulum.</text>
</comment>
<dbReference type="PANTHER" id="PTHR31792:SF3">
    <property type="entry name" value="VACUOLAR ATPASE ASSEMBLY INTEGRAL MEMBRANE PROTEIN VMA21"/>
    <property type="match status" value="1"/>
</dbReference>
<keyword evidence="3 6" id="KW-1133">Transmembrane helix</keyword>
<evidence type="ECO:0000256" key="4">
    <source>
        <dbReference type="ARBA" id="ARBA00023136"/>
    </source>
</evidence>
<organism evidence="7 8">
    <name type="scientific">Paralvinella palmiformis</name>
    <dbReference type="NCBI Taxonomy" id="53620"/>
    <lineage>
        <taxon>Eukaryota</taxon>
        <taxon>Metazoa</taxon>
        <taxon>Spiralia</taxon>
        <taxon>Lophotrochozoa</taxon>
        <taxon>Annelida</taxon>
        <taxon>Polychaeta</taxon>
        <taxon>Sedentaria</taxon>
        <taxon>Canalipalpata</taxon>
        <taxon>Terebellida</taxon>
        <taxon>Terebelliformia</taxon>
        <taxon>Alvinellidae</taxon>
        <taxon>Paralvinella</taxon>
    </lineage>
</organism>
<evidence type="ECO:0000256" key="2">
    <source>
        <dbReference type="ARBA" id="ARBA00022824"/>
    </source>
</evidence>